<dbReference type="PANTHER" id="PTHR43674:SF16">
    <property type="entry name" value="CARBON-NITROGEN FAMILY, PUTATIVE (AFU_ORTHOLOGUE AFUA_5G02350)-RELATED"/>
    <property type="match status" value="1"/>
</dbReference>
<feature type="domain" description="CN hydrolase" evidence="2">
    <location>
        <begin position="4"/>
        <end position="240"/>
    </location>
</feature>
<accession>A0A443K1P0</accession>
<dbReference type="InterPro" id="IPR050345">
    <property type="entry name" value="Aliph_Amidase/BUP"/>
</dbReference>
<dbReference type="InterPro" id="IPR036526">
    <property type="entry name" value="C-N_Hydrolase_sf"/>
</dbReference>
<proteinExistence type="predicted"/>
<protein>
    <submittedName>
        <fullName evidence="3">Amidohydrolase</fullName>
    </submittedName>
</protein>
<dbReference type="GO" id="GO:0016811">
    <property type="term" value="F:hydrolase activity, acting on carbon-nitrogen (but not peptide) bonds, in linear amides"/>
    <property type="evidence" value="ECO:0007669"/>
    <property type="project" value="TreeGrafter"/>
</dbReference>
<organism evidence="3 4">
    <name type="scientific">Paenirhodobacter populi</name>
    <dbReference type="NCBI Taxonomy" id="2306993"/>
    <lineage>
        <taxon>Bacteria</taxon>
        <taxon>Pseudomonadati</taxon>
        <taxon>Pseudomonadota</taxon>
        <taxon>Alphaproteobacteria</taxon>
        <taxon>Rhodobacterales</taxon>
        <taxon>Rhodobacter group</taxon>
        <taxon>Paenirhodobacter</taxon>
    </lineage>
</organism>
<dbReference type="SUPFAM" id="SSF56317">
    <property type="entry name" value="Carbon-nitrogen hydrolase"/>
    <property type="match status" value="2"/>
</dbReference>
<evidence type="ECO:0000313" key="4">
    <source>
        <dbReference type="Proteomes" id="UP000284451"/>
    </source>
</evidence>
<dbReference type="EMBL" id="SAUY01000040">
    <property type="protein sequence ID" value="RWR26675.1"/>
    <property type="molecule type" value="Genomic_DNA"/>
</dbReference>
<name>A0A443K1P0_9RHOB</name>
<evidence type="ECO:0000256" key="1">
    <source>
        <dbReference type="ARBA" id="ARBA00022801"/>
    </source>
</evidence>
<dbReference type="PROSITE" id="PS50263">
    <property type="entry name" value="CN_HYDROLASE"/>
    <property type="match status" value="2"/>
</dbReference>
<dbReference type="Gene3D" id="3.60.110.10">
    <property type="entry name" value="Carbon-nitrogen hydrolase"/>
    <property type="match status" value="2"/>
</dbReference>
<keyword evidence="1 3" id="KW-0378">Hydrolase</keyword>
<gene>
    <name evidence="3" type="ORF">D2T29_20140</name>
</gene>
<feature type="domain" description="CN hydrolase" evidence="2">
    <location>
        <begin position="292"/>
        <end position="537"/>
    </location>
</feature>
<dbReference type="InterPro" id="IPR003010">
    <property type="entry name" value="C-N_Hydrolase"/>
</dbReference>
<dbReference type="Proteomes" id="UP000284451">
    <property type="component" value="Unassembled WGS sequence"/>
</dbReference>
<dbReference type="RefSeq" id="WP_128233885.1">
    <property type="nucleotide sequence ID" value="NZ_SAUY01000040.1"/>
</dbReference>
<dbReference type="PANTHER" id="PTHR43674">
    <property type="entry name" value="NITRILASE C965.09-RELATED"/>
    <property type="match status" value="1"/>
</dbReference>
<reference evidence="3 4" key="1">
    <citation type="submission" date="2019-01" db="EMBL/GenBank/DDBJ databases">
        <title>Sinorhodobacter populi sp. nov. isolated from the symptomatic bark tissue of Populus euramericana canker.</title>
        <authorList>
            <person name="Xu G."/>
        </authorList>
    </citation>
    <scope>NUCLEOTIDE SEQUENCE [LARGE SCALE GENOMIC DNA]</scope>
    <source>
        <strain evidence="3 4">07D10-4-3</strain>
    </source>
</reference>
<dbReference type="AlphaFoldDB" id="A0A443K1P0"/>
<comment type="caution">
    <text evidence="3">The sequence shown here is derived from an EMBL/GenBank/DDBJ whole genome shotgun (WGS) entry which is preliminary data.</text>
</comment>
<evidence type="ECO:0000313" key="3">
    <source>
        <dbReference type="EMBL" id="RWR26675.1"/>
    </source>
</evidence>
<reference evidence="3 4" key="2">
    <citation type="submission" date="2019-01" db="EMBL/GenBank/DDBJ databases">
        <authorList>
            <person name="Li Y."/>
        </authorList>
    </citation>
    <scope>NUCLEOTIDE SEQUENCE [LARGE SCALE GENOMIC DNA]</scope>
    <source>
        <strain evidence="3 4">07D10-4-3</strain>
    </source>
</reference>
<dbReference type="Pfam" id="PF00795">
    <property type="entry name" value="CN_hydrolase"/>
    <property type="match status" value="2"/>
</dbReference>
<evidence type="ECO:0000259" key="2">
    <source>
        <dbReference type="PROSITE" id="PS50263"/>
    </source>
</evidence>
<sequence>MPVIAAAAVQFEPRMFEKERNIDRLVGLVMQAAQTGARLVTTPEMATTGYCWHDRAEIAPYVEPVPGPTTRRFAALAQELGCHIVLGMPEVDPVTDLYYNSAVLIGPEGVVGTHRKTHSYISEPKWSAAGNLGHQVFETPLGRVAMLICMDIHFIETARLVALGGADVICHISNWLAERTPAPYWINRAFENGCYLIESNRWGLERGVQFSGGSCIIGPDAEILSLVDGGDGIALAEIRTGEDRLALLTDDRGPQARRPDLYKTLMQDSYLWNPNDFFTLYGHRPRPEGTRFRAAVARFEATQNPDENLFRIAEVARAARREGAELIVFPERALTGPAGPAIKRDGPEMAAMAGLSAQLGLAIVGGFAEDADDRQFNAAFLAAGGEIRGIYRQVHLSREDSSWAAPGNDWLWVDLPFGRIGLLIGHDAHFPEAARILALEGCDMIAFPSCRSDAFFAAHPGTTVAQPGAIPTGQDPFHWHEYRVRAGENNVYALFANVGAGSGIFGPDTFAFPREEAILCGDASFVCGTIDCSNNDRRYPTSVVRRKDLVAMRLPHWYEPLVRTR</sequence>